<dbReference type="GO" id="GO:0008441">
    <property type="term" value="F:3'(2'),5'-bisphosphate nucleotidase activity"/>
    <property type="evidence" value="ECO:0007669"/>
    <property type="project" value="UniProtKB-EC"/>
</dbReference>
<evidence type="ECO:0000256" key="4">
    <source>
        <dbReference type="SAM" id="MobiDB-lite"/>
    </source>
</evidence>
<dbReference type="Gene3D" id="3.30.540.10">
    <property type="entry name" value="Fructose-1,6-Bisphosphatase, subunit A, domain 1"/>
    <property type="match status" value="1"/>
</dbReference>
<evidence type="ECO:0000313" key="6">
    <source>
        <dbReference type="EMBL" id="CAE4670140.1"/>
    </source>
</evidence>
<feature type="binding site" evidence="3">
    <location>
        <position position="203"/>
    </location>
    <ligand>
        <name>Mg(2+)</name>
        <dbReference type="ChEBI" id="CHEBI:18420"/>
        <label>1</label>
        <note>catalytic</note>
    </ligand>
</feature>
<dbReference type="EMBL" id="HBNS01061875">
    <property type="protein sequence ID" value="CAE4670140.1"/>
    <property type="molecule type" value="Transcribed_RNA"/>
</dbReference>
<organism evidence="6">
    <name type="scientific">Ditylum brightwellii</name>
    <dbReference type="NCBI Taxonomy" id="49249"/>
    <lineage>
        <taxon>Eukaryota</taxon>
        <taxon>Sar</taxon>
        <taxon>Stramenopiles</taxon>
        <taxon>Ochrophyta</taxon>
        <taxon>Bacillariophyta</taxon>
        <taxon>Mediophyceae</taxon>
        <taxon>Lithodesmiophycidae</taxon>
        <taxon>Lithodesmiales</taxon>
        <taxon>Lithodesmiaceae</taxon>
        <taxon>Ditylum</taxon>
    </lineage>
</organism>
<feature type="binding site" evidence="3">
    <location>
        <position position="323"/>
    </location>
    <ligand>
        <name>Mg(2+)</name>
        <dbReference type="ChEBI" id="CHEBI:18420"/>
        <label>1</label>
        <note>catalytic</note>
    </ligand>
</feature>
<evidence type="ECO:0000256" key="2">
    <source>
        <dbReference type="ARBA" id="ARBA00012633"/>
    </source>
</evidence>
<sequence>MTNFAGFSMLFLLSVFNCRVLSTKGFYTTASSAKRFSHTFTSRTPTRMMSQSNRMSTTSEDVSSDGGAEGSSLRVLCEVTKRACDILTPMIVSIYNSIQASDANGQKSKVKVDDSAFTIADGVVQHLLTKELLGNIGVRAIVGEEECDINLSRPPFLVDDLVVPDEFIPMIEKARDGMKELAREIPRDDVALYKTLTVFVDPIDGTKEFVIGKGDQCSVCVGFADSDGRAVAGVVYRPLTEPPTWAAGAKSEGYFDSVLNDAETKPQKGLLTSNGSISPFLAALMEELGMDRVPSGGAGNKMLMLLEGRGTAYIQDRGVSRWDTCGAQACIEASGGVLCKLTSFIDGENAGDENSSYTYLQSNTNLDFEEGISNLTPYNCQPSVGLKRGDPVRLAKSVEEVKPYSNLCGLVALAREENTQDRMDAILEGIKKASNLSPPSYD</sequence>
<feature type="chain" id="PRO_5030667242" description="3'(2'),5'-bisphosphate nucleotidase" evidence="5">
    <location>
        <begin position="26"/>
        <end position="442"/>
    </location>
</feature>
<feature type="compositionally biased region" description="Polar residues" evidence="4">
    <location>
        <begin position="42"/>
        <end position="61"/>
    </location>
</feature>
<dbReference type="PANTHER" id="PTHR43028">
    <property type="entry name" value="3'(2'),5'-BISPHOSPHATE NUCLEOTIDASE 1"/>
    <property type="match status" value="1"/>
</dbReference>
<keyword evidence="3" id="KW-0479">Metal-binding</keyword>
<dbReference type="GO" id="GO:0046872">
    <property type="term" value="F:metal ion binding"/>
    <property type="evidence" value="ECO:0007669"/>
    <property type="project" value="UniProtKB-KW"/>
</dbReference>
<gene>
    <name evidence="6" type="ORF">DBRI00130_LOCUS44626</name>
</gene>
<dbReference type="Pfam" id="PF00459">
    <property type="entry name" value="Inositol_P"/>
    <property type="match status" value="1"/>
</dbReference>
<dbReference type="EC" id="3.1.3.7" evidence="2"/>
<feature type="binding site" evidence="3">
    <location>
        <position position="204"/>
    </location>
    <ligand>
        <name>Mg(2+)</name>
        <dbReference type="ChEBI" id="CHEBI:18420"/>
        <label>1</label>
        <note>catalytic</note>
    </ligand>
</feature>
<dbReference type="Gene3D" id="3.40.190.80">
    <property type="match status" value="1"/>
</dbReference>
<evidence type="ECO:0000256" key="5">
    <source>
        <dbReference type="SAM" id="SignalP"/>
    </source>
</evidence>
<feature type="region of interest" description="Disordered" evidence="4">
    <location>
        <begin position="42"/>
        <end position="69"/>
    </location>
</feature>
<feature type="binding site" evidence="3">
    <location>
        <position position="144"/>
    </location>
    <ligand>
        <name>Mg(2+)</name>
        <dbReference type="ChEBI" id="CHEBI:18420"/>
        <label>1</label>
        <note>catalytic</note>
    </ligand>
</feature>
<dbReference type="SUPFAM" id="SSF56655">
    <property type="entry name" value="Carbohydrate phosphatase"/>
    <property type="match status" value="1"/>
</dbReference>
<dbReference type="PANTHER" id="PTHR43028:SF5">
    <property type="entry name" value="3'(2'),5'-BISPHOSPHATE NUCLEOTIDASE 1"/>
    <property type="match status" value="1"/>
</dbReference>
<evidence type="ECO:0000256" key="1">
    <source>
        <dbReference type="ARBA" id="ARBA00009759"/>
    </source>
</evidence>
<dbReference type="InterPro" id="IPR050725">
    <property type="entry name" value="CysQ/Inositol_MonoPase"/>
</dbReference>
<dbReference type="InterPro" id="IPR000760">
    <property type="entry name" value="Inositol_monophosphatase-like"/>
</dbReference>
<evidence type="ECO:0000256" key="3">
    <source>
        <dbReference type="PIRSR" id="PIRSR600760-2"/>
    </source>
</evidence>
<keyword evidence="5" id="KW-0732">Signal</keyword>
<accession>A0A7S4T9S7</accession>
<keyword evidence="3" id="KW-0460">Magnesium</keyword>
<feature type="signal peptide" evidence="5">
    <location>
        <begin position="1"/>
        <end position="25"/>
    </location>
</feature>
<name>A0A7S4T9S7_9STRA</name>
<comment type="similarity">
    <text evidence="1">Belongs to the inositol monophosphatase superfamily.</text>
</comment>
<proteinExistence type="inferred from homology"/>
<protein>
    <recommendedName>
        <fullName evidence="2">3'(2'),5'-bisphosphate nucleotidase</fullName>
        <ecNumber evidence="2">3.1.3.7</ecNumber>
    </recommendedName>
</protein>
<dbReference type="AlphaFoldDB" id="A0A7S4T9S7"/>
<comment type="cofactor">
    <cofactor evidence="3">
        <name>Mg(2+)</name>
        <dbReference type="ChEBI" id="CHEBI:18420"/>
    </cofactor>
</comment>
<feature type="binding site" evidence="3">
    <location>
        <position position="201"/>
    </location>
    <ligand>
        <name>Mg(2+)</name>
        <dbReference type="ChEBI" id="CHEBI:18420"/>
        <label>1</label>
        <note>catalytic</note>
    </ligand>
</feature>
<reference evidence="6" key="1">
    <citation type="submission" date="2021-01" db="EMBL/GenBank/DDBJ databases">
        <authorList>
            <person name="Corre E."/>
            <person name="Pelletier E."/>
            <person name="Niang G."/>
            <person name="Scheremetjew M."/>
            <person name="Finn R."/>
            <person name="Kale V."/>
            <person name="Holt S."/>
            <person name="Cochrane G."/>
            <person name="Meng A."/>
            <person name="Brown T."/>
            <person name="Cohen L."/>
        </authorList>
    </citation>
    <scope>NUCLEOTIDE SEQUENCE</scope>
    <source>
        <strain evidence="6">GSO104</strain>
    </source>
</reference>